<feature type="transmembrane region" description="Helical" evidence="5">
    <location>
        <begin position="186"/>
        <end position="208"/>
    </location>
</feature>
<protein>
    <submittedName>
        <fullName evidence="7">K+-dependent Na+/Ca+ exchanger family protein</fullName>
    </submittedName>
</protein>
<proteinExistence type="predicted"/>
<evidence type="ECO:0000259" key="6">
    <source>
        <dbReference type="Pfam" id="PF01699"/>
    </source>
</evidence>
<dbReference type="EMBL" id="AEVN01000028">
    <property type="protein sequence ID" value="EFY05285.1"/>
    <property type="molecule type" value="Genomic_DNA"/>
</dbReference>
<dbReference type="HOGENOM" id="CLU_007948_0_3_9"/>
<dbReference type="GO" id="GO:0006874">
    <property type="term" value="P:intracellular calcium ion homeostasis"/>
    <property type="evidence" value="ECO:0007669"/>
    <property type="project" value="TreeGrafter"/>
</dbReference>
<keyword evidence="2 5" id="KW-0812">Transmembrane</keyword>
<sequence>MSRFFVFRDGCKSRRKKMEIALQFVLLALGFVMLGKGADWFVEGAAGIAMRFGIPQLVIGLTIVAMGTSAPEAAVSIAAAVKGNADITIGNIVGSNILNILVILGLAASIVPIAVARSTVRIEIPFMIGVTALLFYQGRDSSISLADGGVLMVAFAAYMMYLYTMAMKSNVDSDLEEPGLPLGRCLLGAVGGLALIIAGSNVTVGAATSIATYAGLSERFIGLTIVALGTSLPELFTSVAAARRGNADIAIGNIVGSNIFNILFVVGLSSLIIDIPFASAFNFDTYVALGAAVLLWLCVLRTQRLQRWAGALMLMCYAAYLGYIL</sequence>
<dbReference type="GO" id="GO:0005886">
    <property type="term" value="C:plasma membrane"/>
    <property type="evidence" value="ECO:0007669"/>
    <property type="project" value="TreeGrafter"/>
</dbReference>
<comment type="subcellular location">
    <subcellularLocation>
        <location evidence="1">Membrane</location>
        <topology evidence="1">Multi-pass membrane protein</topology>
    </subcellularLocation>
</comment>
<feature type="transmembrane region" description="Helical" evidence="5">
    <location>
        <begin position="148"/>
        <end position="166"/>
    </location>
</feature>
<feature type="transmembrane region" description="Helical" evidence="5">
    <location>
        <begin position="308"/>
        <end position="324"/>
    </location>
</feature>
<dbReference type="GO" id="GO:0008273">
    <property type="term" value="F:calcium, potassium:sodium antiporter activity"/>
    <property type="evidence" value="ECO:0007669"/>
    <property type="project" value="TreeGrafter"/>
</dbReference>
<feature type="transmembrane region" description="Helical" evidence="5">
    <location>
        <begin position="254"/>
        <end position="273"/>
    </location>
</feature>
<dbReference type="AlphaFoldDB" id="E8LCX5"/>
<dbReference type="InterPro" id="IPR004837">
    <property type="entry name" value="NaCa_Exmemb"/>
</dbReference>
<dbReference type="PANTHER" id="PTHR10846">
    <property type="entry name" value="SODIUM/POTASSIUM/CALCIUM EXCHANGER"/>
    <property type="match status" value="1"/>
</dbReference>
<organism evidence="7 8">
    <name type="scientific">Phascolarctobacterium succinatutens YIT 12067</name>
    <dbReference type="NCBI Taxonomy" id="626939"/>
    <lineage>
        <taxon>Bacteria</taxon>
        <taxon>Bacillati</taxon>
        <taxon>Bacillota</taxon>
        <taxon>Negativicutes</taxon>
        <taxon>Acidaminococcales</taxon>
        <taxon>Acidaminococcaceae</taxon>
        <taxon>Phascolarctobacterium</taxon>
    </lineage>
</organism>
<dbReference type="InterPro" id="IPR004481">
    <property type="entry name" value="K/Na/Ca-exchanger"/>
</dbReference>
<evidence type="ECO:0000256" key="4">
    <source>
        <dbReference type="ARBA" id="ARBA00023136"/>
    </source>
</evidence>
<evidence type="ECO:0000256" key="3">
    <source>
        <dbReference type="ARBA" id="ARBA00022989"/>
    </source>
</evidence>
<dbReference type="Gene3D" id="1.20.1420.30">
    <property type="entry name" value="NCX, central ion-binding region"/>
    <property type="match status" value="1"/>
</dbReference>
<dbReference type="InterPro" id="IPR044880">
    <property type="entry name" value="NCX_ion-bd_dom_sf"/>
</dbReference>
<feature type="transmembrane region" description="Helical" evidence="5">
    <location>
        <begin position="58"/>
        <end position="81"/>
    </location>
</feature>
<dbReference type="PANTHER" id="PTHR10846:SF8">
    <property type="entry name" value="INNER MEMBRANE PROTEIN YRBG"/>
    <property type="match status" value="1"/>
</dbReference>
<feature type="transmembrane region" description="Helical" evidence="5">
    <location>
        <begin position="93"/>
        <end position="114"/>
    </location>
</feature>
<dbReference type="Proteomes" id="UP000004923">
    <property type="component" value="Unassembled WGS sequence"/>
</dbReference>
<reference evidence="7 8" key="1">
    <citation type="submission" date="2011-01" db="EMBL/GenBank/DDBJ databases">
        <authorList>
            <person name="Weinstock G."/>
            <person name="Sodergren E."/>
            <person name="Clifton S."/>
            <person name="Fulton L."/>
            <person name="Fulton B."/>
            <person name="Courtney L."/>
            <person name="Fronick C."/>
            <person name="Harrison M."/>
            <person name="Strong C."/>
            <person name="Farmer C."/>
            <person name="Delahaunty K."/>
            <person name="Markovic C."/>
            <person name="Hall O."/>
            <person name="Minx P."/>
            <person name="Tomlinson C."/>
            <person name="Mitreva M."/>
            <person name="Hou S."/>
            <person name="Chen J."/>
            <person name="Wollam A."/>
            <person name="Pepin K.H."/>
            <person name="Johnson M."/>
            <person name="Bhonagiri V."/>
            <person name="Zhang X."/>
            <person name="Suruliraj S."/>
            <person name="Warren W."/>
            <person name="Chinwalla A."/>
            <person name="Mardis E.R."/>
            <person name="Wilson R.K."/>
        </authorList>
    </citation>
    <scope>NUCLEOTIDE SEQUENCE [LARGE SCALE GENOMIC DNA]</scope>
    <source>
        <strain evidence="7 8">YIT 12067</strain>
    </source>
</reference>
<dbReference type="GO" id="GO:0005262">
    <property type="term" value="F:calcium channel activity"/>
    <property type="evidence" value="ECO:0007669"/>
    <property type="project" value="TreeGrafter"/>
</dbReference>
<evidence type="ECO:0000256" key="5">
    <source>
        <dbReference type="SAM" id="Phobius"/>
    </source>
</evidence>
<keyword evidence="3 5" id="KW-1133">Transmembrane helix</keyword>
<evidence type="ECO:0000256" key="1">
    <source>
        <dbReference type="ARBA" id="ARBA00004141"/>
    </source>
</evidence>
<dbReference type="NCBIfam" id="TIGR00367">
    <property type="entry name" value="calcium/sodium antiporter"/>
    <property type="match status" value="1"/>
</dbReference>
<comment type="caution">
    <text evidence="7">The sequence shown here is derived from an EMBL/GenBank/DDBJ whole genome shotgun (WGS) entry which is preliminary data.</text>
</comment>
<dbReference type="eggNOG" id="COG0530">
    <property type="taxonomic scope" value="Bacteria"/>
</dbReference>
<feature type="transmembrane region" description="Helical" evidence="5">
    <location>
        <begin position="285"/>
        <end position="302"/>
    </location>
</feature>
<feature type="domain" description="Sodium/calcium exchanger membrane region" evidence="6">
    <location>
        <begin position="187"/>
        <end position="323"/>
    </location>
</feature>
<keyword evidence="8" id="KW-1185">Reference proteome</keyword>
<dbReference type="Pfam" id="PF01699">
    <property type="entry name" value="Na_Ca_ex"/>
    <property type="match status" value="2"/>
</dbReference>
<feature type="domain" description="Sodium/calcium exchanger membrane region" evidence="6">
    <location>
        <begin position="23"/>
        <end position="163"/>
    </location>
</feature>
<name>E8LCX5_9FIRM</name>
<evidence type="ECO:0000256" key="2">
    <source>
        <dbReference type="ARBA" id="ARBA00022692"/>
    </source>
</evidence>
<feature type="transmembrane region" description="Helical" evidence="5">
    <location>
        <begin position="20"/>
        <end position="38"/>
    </location>
</feature>
<feature type="transmembrane region" description="Helical" evidence="5">
    <location>
        <begin position="120"/>
        <end position="136"/>
    </location>
</feature>
<accession>E8LCX5</accession>
<evidence type="ECO:0000313" key="8">
    <source>
        <dbReference type="Proteomes" id="UP000004923"/>
    </source>
</evidence>
<evidence type="ECO:0000313" key="7">
    <source>
        <dbReference type="EMBL" id="EFY05285.1"/>
    </source>
</evidence>
<keyword evidence="4 5" id="KW-0472">Membrane</keyword>
<gene>
    <name evidence="7" type="ORF">HMPREF9443_00698</name>
</gene>